<proteinExistence type="predicted"/>
<dbReference type="Proteomes" id="UP000245051">
    <property type="component" value="Chromosome"/>
</dbReference>
<keyword evidence="2" id="KW-1185">Reference proteome</keyword>
<dbReference type="EMBL" id="CP029254">
    <property type="protein sequence ID" value="AWK09621.1"/>
    <property type="molecule type" value="Genomic_DNA"/>
</dbReference>
<sequence length="180" mass="19631">MPLTIERTPAPAVPAVHAQTIAANVLQTWPMTIGLTIEYVAHHDQGPHGAVTFAVVRARETWPSPALIRCDGYGHIARGCEHPRPDGRPCWHPSAPHLSLRDQGLCARHLPPLAVHDWVRHPEQPLYGRVARVEPDGTVAVAFVGGELTLHAGQVPRVPPHIAEELDRGPLHAPVHLIDD</sequence>
<reference evidence="1 2" key="1">
    <citation type="submission" date="2018-05" db="EMBL/GenBank/DDBJ databases">
        <title>Complete genome sequence of the Type Strain of Streptomyces spongiicola HNM0071, the producer of staurosporine.</title>
        <authorList>
            <person name="Zhou S."/>
            <person name="Huang X."/>
        </authorList>
    </citation>
    <scope>NUCLEOTIDE SEQUENCE [LARGE SCALE GENOMIC DNA]</scope>
    <source>
        <strain evidence="1 2">HNM0071</strain>
    </source>
</reference>
<evidence type="ECO:0000313" key="2">
    <source>
        <dbReference type="Proteomes" id="UP000245051"/>
    </source>
</evidence>
<name>A0ABN5KMS4_9ACTN</name>
<gene>
    <name evidence="1" type="ORF">DDQ41_12575</name>
</gene>
<accession>A0ABN5KMS4</accession>
<dbReference type="RefSeq" id="WP_109294590.1">
    <property type="nucleotide sequence ID" value="NZ_CP029254.1"/>
</dbReference>
<evidence type="ECO:0000313" key="1">
    <source>
        <dbReference type="EMBL" id="AWK09621.1"/>
    </source>
</evidence>
<organism evidence="1 2">
    <name type="scientific">Streptomyces spongiicola</name>
    <dbReference type="NCBI Taxonomy" id="1690221"/>
    <lineage>
        <taxon>Bacteria</taxon>
        <taxon>Bacillati</taxon>
        <taxon>Actinomycetota</taxon>
        <taxon>Actinomycetes</taxon>
        <taxon>Kitasatosporales</taxon>
        <taxon>Streptomycetaceae</taxon>
        <taxon>Streptomyces</taxon>
    </lineage>
</organism>
<protein>
    <submittedName>
        <fullName evidence="1">Uncharacterized protein</fullName>
    </submittedName>
</protein>